<comment type="caution">
    <text evidence="1">The sequence shown here is derived from an EMBL/GenBank/DDBJ whole genome shotgun (WGS) entry which is preliminary data.</text>
</comment>
<organism evidence="1 2">
    <name type="scientific">Candidatus Beckwithbacteria bacterium RBG_13_42_9</name>
    <dbReference type="NCBI Taxonomy" id="1797457"/>
    <lineage>
        <taxon>Bacteria</taxon>
        <taxon>Candidatus Beckwithiibacteriota</taxon>
    </lineage>
</organism>
<gene>
    <name evidence="1" type="ORF">A2160_00545</name>
</gene>
<sequence>MTNSALNKIKTKLRVVPISSLSAKELKVYFLYRLKNLLLKNKVLVKRELVYLMGETGIGSLRLDPEIVTKLNPKETVTINDFMDSRLINENISIIVEEKTRLANDVEKYLDAKLTNRKLISFYQEYIKRIKVLLEKPLVFEGVFQDTPILLISKNGEWVMPNSDLISIIKNSYLSNRVPIFIAKKIHGILFPLFKDISTIGANTYTTFLPQKIVKKIGNFNMKYPEMGLNKIKYNENVSSITTLLGYNSEDITSPIISFFKLHLPKIVKLYHHNFISQNHNFSNINEAVSKMKNRKAKKGLWLWLNNRIEFLRTV</sequence>
<dbReference type="Proteomes" id="UP000177006">
    <property type="component" value="Unassembled WGS sequence"/>
</dbReference>
<evidence type="ECO:0000313" key="1">
    <source>
        <dbReference type="EMBL" id="OGD62037.1"/>
    </source>
</evidence>
<accession>A0A1F5E3P8</accession>
<dbReference type="EMBL" id="MEZK01000027">
    <property type="protein sequence ID" value="OGD62037.1"/>
    <property type="molecule type" value="Genomic_DNA"/>
</dbReference>
<evidence type="ECO:0000313" key="2">
    <source>
        <dbReference type="Proteomes" id="UP000177006"/>
    </source>
</evidence>
<proteinExistence type="predicted"/>
<reference evidence="1 2" key="1">
    <citation type="journal article" date="2016" name="Nat. Commun.">
        <title>Thousands of microbial genomes shed light on interconnected biogeochemical processes in an aquifer system.</title>
        <authorList>
            <person name="Anantharaman K."/>
            <person name="Brown C.T."/>
            <person name="Hug L.A."/>
            <person name="Sharon I."/>
            <person name="Castelle C.J."/>
            <person name="Probst A.J."/>
            <person name="Thomas B.C."/>
            <person name="Singh A."/>
            <person name="Wilkins M.J."/>
            <person name="Karaoz U."/>
            <person name="Brodie E.L."/>
            <person name="Williams K.H."/>
            <person name="Hubbard S.S."/>
            <person name="Banfield J.F."/>
        </authorList>
    </citation>
    <scope>NUCLEOTIDE SEQUENCE [LARGE SCALE GENOMIC DNA]</scope>
</reference>
<protein>
    <submittedName>
        <fullName evidence="1">Uncharacterized protein</fullName>
    </submittedName>
</protein>
<name>A0A1F5E3P8_9BACT</name>
<dbReference type="AlphaFoldDB" id="A0A1F5E3P8"/>